<dbReference type="InterPro" id="IPR036523">
    <property type="entry name" value="SurE-like_sf"/>
</dbReference>
<sequence length="259" mass="28400">MRILISNDDGIQAKGLESLVKAFCAREHTVVVSAPARQQSGMAHALNVGRPLELIRGEALAEKYGIEAWAVDGTPTDSVKLYLEALAEEKPDVVVSGINHGANLATDILYSGTVGAAMEGMLHDISSFAVSLDVDSTISYGEAAEEFALLLERVMAARPSADEPRPIFWNVNFPRAYALGEDGRPQVVFGRQGKRDYKNAFLRQEREDGRIFYTVAGEIFDTDKSEPTDIYAVEQGYIAVTPLMVDLTDYIAIEKLLDR</sequence>
<dbReference type="NCBIfam" id="TIGR00087">
    <property type="entry name" value="surE"/>
    <property type="match status" value="1"/>
</dbReference>
<dbReference type="EC" id="3.1.3.5" evidence="7"/>
<evidence type="ECO:0000256" key="1">
    <source>
        <dbReference type="ARBA" id="ARBA00000815"/>
    </source>
</evidence>
<dbReference type="PANTHER" id="PTHR30457">
    <property type="entry name" value="5'-NUCLEOTIDASE SURE"/>
    <property type="match status" value="1"/>
</dbReference>
<dbReference type="SUPFAM" id="SSF64167">
    <property type="entry name" value="SurE-like"/>
    <property type="match status" value="1"/>
</dbReference>
<dbReference type="STRING" id="187979.ERS852385_01214"/>
<evidence type="ECO:0000313" key="9">
    <source>
        <dbReference type="EMBL" id="CUN72624.1"/>
    </source>
</evidence>
<comment type="subcellular location">
    <subcellularLocation>
        <location evidence="7">Cytoplasm</location>
    </subcellularLocation>
</comment>
<evidence type="ECO:0000313" key="10">
    <source>
        <dbReference type="Proteomes" id="UP000095546"/>
    </source>
</evidence>
<protein>
    <recommendedName>
        <fullName evidence="7">5'-nucleotidase SurE</fullName>
        <ecNumber evidence="7">3.1.3.5</ecNumber>
    </recommendedName>
    <alternativeName>
        <fullName evidence="7">Nucleoside 5'-monophosphate phosphohydrolase</fullName>
    </alternativeName>
</protein>
<dbReference type="HAMAP" id="MF_00060">
    <property type="entry name" value="SurE"/>
    <property type="match status" value="1"/>
</dbReference>
<evidence type="ECO:0000256" key="7">
    <source>
        <dbReference type="HAMAP-Rule" id="MF_00060"/>
    </source>
</evidence>
<evidence type="ECO:0000256" key="5">
    <source>
        <dbReference type="ARBA" id="ARBA00022741"/>
    </source>
</evidence>
<dbReference type="RefSeq" id="WP_036375022.1">
    <property type="nucleotide sequence ID" value="NZ_CABIWZ010000006.1"/>
</dbReference>
<feature type="binding site" evidence="7">
    <location>
        <position position="40"/>
    </location>
    <ligand>
        <name>a divalent metal cation</name>
        <dbReference type="ChEBI" id="CHEBI:60240"/>
    </ligand>
</feature>
<dbReference type="GO" id="GO:0008253">
    <property type="term" value="F:5'-nucleotidase activity"/>
    <property type="evidence" value="ECO:0007669"/>
    <property type="project" value="UniProtKB-UniRule"/>
</dbReference>
<name>A0A173Z8Q2_9FIRM</name>
<feature type="domain" description="Survival protein SurE-like phosphatase/nucleotidase" evidence="8">
    <location>
        <begin position="3"/>
        <end position="198"/>
    </location>
</feature>
<reference evidence="9 10" key="1">
    <citation type="submission" date="2015-09" db="EMBL/GenBank/DDBJ databases">
        <authorList>
            <consortium name="Pathogen Informatics"/>
        </authorList>
    </citation>
    <scope>NUCLEOTIDE SEQUENCE [LARGE SCALE GENOMIC DNA]</scope>
    <source>
        <strain evidence="9 10">2789STDY5608828</strain>
    </source>
</reference>
<dbReference type="AlphaFoldDB" id="A0A173Z8Q2"/>
<dbReference type="GO" id="GO:0004309">
    <property type="term" value="F:exopolyphosphatase activity"/>
    <property type="evidence" value="ECO:0007669"/>
    <property type="project" value="TreeGrafter"/>
</dbReference>
<keyword evidence="3 7" id="KW-0963">Cytoplasm</keyword>
<dbReference type="InterPro" id="IPR030048">
    <property type="entry name" value="SurE"/>
</dbReference>
<evidence type="ECO:0000256" key="3">
    <source>
        <dbReference type="ARBA" id="ARBA00022490"/>
    </source>
</evidence>
<evidence type="ECO:0000259" key="8">
    <source>
        <dbReference type="Pfam" id="PF01975"/>
    </source>
</evidence>
<comment type="cofactor">
    <cofactor evidence="7">
        <name>a divalent metal cation</name>
        <dbReference type="ChEBI" id="CHEBI:60240"/>
    </cofactor>
    <text evidence="7">Binds 1 divalent metal cation per subunit.</text>
</comment>
<dbReference type="EMBL" id="CYYU01000006">
    <property type="protein sequence ID" value="CUN72624.1"/>
    <property type="molecule type" value="Genomic_DNA"/>
</dbReference>
<dbReference type="eggNOG" id="COG0496">
    <property type="taxonomic scope" value="Bacteria"/>
</dbReference>
<dbReference type="Pfam" id="PF01975">
    <property type="entry name" value="SurE"/>
    <property type="match status" value="1"/>
</dbReference>
<accession>A0A173Z8Q2</accession>
<evidence type="ECO:0000256" key="4">
    <source>
        <dbReference type="ARBA" id="ARBA00022723"/>
    </source>
</evidence>
<evidence type="ECO:0000256" key="2">
    <source>
        <dbReference type="ARBA" id="ARBA00011062"/>
    </source>
</evidence>
<dbReference type="GeneID" id="83709267"/>
<feature type="binding site" evidence="7">
    <location>
        <position position="99"/>
    </location>
    <ligand>
        <name>a divalent metal cation</name>
        <dbReference type="ChEBI" id="CHEBI:60240"/>
    </ligand>
</feature>
<keyword evidence="4 7" id="KW-0479">Metal-binding</keyword>
<dbReference type="InterPro" id="IPR002828">
    <property type="entry name" value="SurE-like_Pase/nucleotidase"/>
</dbReference>
<feature type="binding site" evidence="7">
    <location>
        <position position="9"/>
    </location>
    <ligand>
        <name>a divalent metal cation</name>
        <dbReference type="ChEBI" id="CHEBI:60240"/>
    </ligand>
</feature>
<dbReference type="OrthoDB" id="9780815at2"/>
<dbReference type="Gene3D" id="3.40.1210.10">
    <property type="entry name" value="Survival protein SurE-like phosphatase/nucleotidase"/>
    <property type="match status" value="1"/>
</dbReference>
<evidence type="ECO:0000256" key="6">
    <source>
        <dbReference type="ARBA" id="ARBA00022801"/>
    </source>
</evidence>
<dbReference type="GO" id="GO:0005737">
    <property type="term" value="C:cytoplasm"/>
    <property type="evidence" value="ECO:0007669"/>
    <property type="project" value="UniProtKB-SubCell"/>
</dbReference>
<dbReference type="Proteomes" id="UP000095546">
    <property type="component" value="Unassembled WGS sequence"/>
</dbReference>
<dbReference type="GO" id="GO:0000166">
    <property type="term" value="F:nucleotide binding"/>
    <property type="evidence" value="ECO:0007669"/>
    <property type="project" value="UniProtKB-KW"/>
</dbReference>
<keyword evidence="10" id="KW-1185">Reference proteome</keyword>
<dbReference type="GO" id="GO:0008254">
    <property type="term" value="F:3'-nucleotidase activity"/>
    <property type="evidence" value="ECO:0007669"/>
    <property type="project" value="TreeGrafter"/>
</dbReference>
<dbReference type="GO" id="GO:0046872">
    <property type="term" value="F:metal ion binding"/>
    <property type="evidence" value="ECO:0007669"/>
    <property type="project" value="UniProtKB-UniRule"/>
</dbReference>
<keyword evidence="5 7" id="KW-0547">Nucleotide-binding</keyword>
<gene>
    <name evidence="7 9" type="primary">surE</name>
    <name evidence="9" type="ORF">ERS852385_01214</name>
</gene>
<comment type="function">
    <text evidence="7">Nucleotidase that shows phosphatase activity on nucleoside 5'-monophosphates.</text>
</comment>
<comment type="similarity">
    <text evidence="2 7">Belongs to the SurE nucleotidase family.</text>
</comment>
<comment type="catalytic activity">
    <reaction evidence="1 7">
        <text>a ribonucleoside 5'-phosphate + H2O = a ribonucleoside + phosphate</text>
        <dbReference type="Rhea" id="RHEA:12484"/>
        <dbReference type="ChEBI" id="CHEBI:15377"/>
        <dbReference type="ChEBI" id="CHEBI:18254"/>
        <dbReference type="ChEBI" id="CHEBI:43474"/>
        <dbReference type="ChEBI" id="CHEBI:58043"/>
        <dbReference type="EC" id="3.1.3.5"/>
    </reaction>
</comment>
<keyword evidence="6 7" id="KW-0378">Hydrolase</keyword>
<organism evidence="9 10">
    <name type="scientific">Mitsuokella jalaludinii</name>
    <dbReference type="NCBI Taxonomy" id="187979"/>
    <lineage>
        <taxon>Bacteria</taxon>
        <taxon>Bacillati</taxon>
        <taxon>Bacillota</taxon>
        <taxon>Negativicutes</taxon>
        <taxon>Selenomonadales</taxon>
        <taxon>Selenomonadaceae</taxon>
        <taxon>Mitsuokella</taxon>
    </lineage>
</organism>
<feature type="binding site" evidence="7">
    <location>
        <position position="8"/>
    </location>
    <ligand>
        <name>a divalent metal cation</name>
        <dbReference type="ChEBI" id="CHEBI:60240"/>
    </ligand>
</feature>
<dbReference type="PANTHER" id="PTHR30457:SF12">
    <property type="entry name" value="5'_3'-NUCLEOTIDASE SURE"/>
    <property type="match status" value="1"/>
</dbReference>
<proteinExistence type="inferred from homology"/>